<keyword evidence="4" id="KW-0808">Transferase</keyword>
<proteinExistence type="inferred from homology"/>
<evidence type="ECO:0000256" key="3">
    <source>
        <dbReference type="ARBA" id="ARBA00009105"/>
    </source>
</evidence>
<dbReference type="OrthoDB" id="430354at2759"/>
<evidence type="ECO:0000313" key="11">
    <source>
        <dbReference type="EMBL" id="GMF28062.1"/>
    </source>
</evidence>
<dbReference type="InterPro" id="IPR029044">
    <property type="entry name" value="Nucleotide-diphossugar_trans"/>
</dbReference>
<comment type="caution">
    <text evidence="11">The sequence shown here is derived from an EMBL/GenBank/DDBJ whole genome shotgun (WGS) entry which is preliminary data.</text>
</comment>
<comment type="similarity">
    <text evidence="3">Belongs to the MNN1/MNT family.</text>
</comment>
<evidence type="ECO:0000313" key="12">
    <source>
        <dbReference type="Proteomes" id="UP001165083"/>
    </source>
</evidence>
<evidence type="ECO:0000256" key="4">
    <source>
        <dbReference type="ARBA" id="ARBA00022679"/>
    </source>
</evidence>
<protein>
    <submittedName>
        <fullName evidence="11">Unnamed protein product</fullName>
    </submittedName>
</protein>
<evidence type="ECO:0000256" key="1">
    <source>
        <dbReference type="ARBA" id="ARBA00004394"/>
    </source>
</evidence>
<keyword evidence="7" id="KW-1133">Transmembrane helix</keyword>
<dbReference type="Gene3D" id="3.90.550.10">
    <property type="entry name" value="Spore Coat Polysaccharide Biosynthesis Protein SpsA, Chain A"/>
    <property type="match status" value="1"/>
</dbReference>
<dbReference type="InterPro" id="IPR022751">
    <property type="entry name" value="Alpha_mannosyltransferase"/>
</dbReference>
<gene>
    <name evidence="11" type="ORF">Plil01_001178100</name>
</gene>
<dbReference type="GO" id="GO:0000026">
    <property type="term" value="F:alpha-1,2-mannosyltransferase activity"/>
    <property type="evidence" value="ECO:0007669"/>
    <property type="project" value="TreeGrafter"/>
</dbReference>
<dbReference type="PANTHER" id="PTHR31646">
    <property type="entry name" value="ALPHA-1,2-MANNOSYLTRANSFERASE MNN2"/>
    <property type="match status" value="1"/>
</dbReference>
<keyword evidence="8" id="KW-0333">Golgi apparatus</keyword>
<dbReference type="EMBL" id="BSXW01000692">
    <property type="protein sequence ID" value="GMF28062.1"/>
    <property type="molecule type" value="Genomic_DNA"/>
</dbReference>
<organism evidence="11 12">
    <name type="scientific">Phytophthora lilii</name>
    <dbReference type="NCBI Taxonomy" id="2077276"/>
    <lineage>
        <taxon>Eukaryota</taxon>
        <taxon>Sar</taxon>
        <taxon>Stramenopiles</taxon>
        <taxon>Oomycota</taxon>
        <taxon>Peronosporomycetes</taxon>
        <taxon>Peronosporales</taxon>
        <taxon>Peronosporaceae</taxon>
        <taxon>Phytophthora</taxon>
    </lineage>
</organism>
<dbReference type="Proteomes" id="UP001165083">
    <property type="component" value="Unassembled WGS sequence"/>
</dbReference>
<dbReference type="GO" id="GO:0000139">
    <property type="term" value="C:Golgi membrane"/>
    <property type="evidence" value="ECO:0007669"/>
    <property type="project" value="UniProtKB-SubCell"/>
</dbReference>
<comment type="subcellular location">
    <subcellularLocation>
        <location evidence="10">Endomembrane system</location>
        <topology evidence="10">Single-pass membrane protein</topology>
    </subcellularLocation>
    <subcellularLocation>
        <location evidence="1">Golgi apparatus membrane</location>
    </subcellularLocation>
    <subcellularLocation>
        <location evidence="2">Membrane</location>
        <topology evidence="2">Single-pass type II membrane protein</topology>
    </subcellularLocation>
</comment>
<evidence type="ECO:0000256" key="10">
    <source>
        <dbReference type="ARBA" id="ARBA00037847"/>
    </source>
</evidence>
<evidence type="ECO:0000256" key="6">
    <source>
        <dbReference type="ARBA" id="ARBA00022968"/>
    </source>
</evidence>
<evidence type="ECO:0000256" key="8">
    <source>
        <dbReference type="ARBA" id="ARBA00023034"/>
    </source>
</evidence>
<keyword evidence="5" id="KW-0812">Transmembrane</keyword>
<reference evidence="11" key="1">
    <citation type="submission" date="2023-04" db="EMBL/GenBank/DDBJ databases">
        <title>Phytophthora lilii NBRC 32176.</title>
        <authorList>
            <person name="Ichikawa N."/>
            <person name="Sato H."/>
            <person name="Tonouchi N."/>
        </authorList>
    </citation>
    <scope>NUCLEOTIDE SEQUENCE</scope>
    <source>
        <strain evidence="11">NBRC 32176</strain>
    </source>
</reference>
<accession>A0A9W6U9K7</accession>
<dbReference type="GO" id="GO:0046354">
    <property type="term" value="P:mannan biosynthetic process"/>
    <property type="evidence" value="ECO:0007669"/>
    <property type="project" value="TreeGrafter"/>
</dbReference>
<dbReference type="SUPFAM" id="SSF53448">
    <property type="entry name" value="Nucleotide-diphospho-sugar transferases"/>
    <property type="match status" value="1"/>
</dbReference>
<sequence>MKRTCAKGKVGAAFQCVDAPRFANFRAEAQQVIDKMPLQHSGMNSKDPHQGIVMVVYRKLISSAYATIQTVLQCQLPIEIWFRRDEVRRAPGALDPLENLARDDKEGQMTFREISDNHAVHFGTKIFAISHSRFDQVLFRDADNVPVRDPTYLFKSPEFVKTGAVFWPDYWHPQNTIFLIDERSLVWQLLDLPFTDMFERESGQLLIDRRRHAKPLELVAYYTKHWPDYFKRLGLAWGDKDLFRFAWLVISYG</sequence>
<keyword evidence="6" id="KW-0735">Signal-anchor</keyword>
<evidence type="ECO:0000256" key="7">
    <source>
        <dbReference type="ARBA" id="ARBA00022989"/>
    </source>
</evidence>
<keyword evidence="9" id="KW-0472">Membrane</keyword>
<dbReference type="Pfam" id="PF11051">
    <property type="entry name" value="Mannosyl_trans3"/>
    <property type="match status" value="2"/>
</dbReference>
<keyword evidence="12" id="KW-1185">Reference proteome</keyword>
<evidence type="ECO:0000256" key="5">
    <source>
        <dbReference type="ARBA" id="ARBA00022692"/>
    </source>
</evidence>
<name>A0A9W6U9K7_9STRA</name>
<dbReference type="AlphaFoldDB" id="A0A9W6U9K7"/>
<dbReference type="PANTHER" id="PTHR31646:SF1">
    <property type="entry name" value="ALPHA-1,2-MANNOSYLTRANSFERASE MNN2"/>
    <property type="match status" value="1"/>
</dbReference>
<evidence type="ECO:0000256" key="9">
    <source>
        <dbReference type="ARBA" id="ARBA00023136"/>
    </source>
</evidence>
<evidence type="ECO:0000256" key="2">
    <source>
        <dbReference type="ARBA" id="ARBA00004606"/>
    </source>
</evidence>